<dbReference type="PANTHER" id="PTHR14789:SF8">
    <property type="entry name" value="C-TYPE LECTIN DOMAIN FAMILY 14 MEMBER A PRECURSOR-RELATED"/>
    <property type="match status" value="1"/>
</dbReference>
<dbReference type="PROSITE" id="PS50041">
    <property type="entry name" value="C_TYPE_LECTIN_2"/>
    <property type="match status" value="1"/>
</dbReference>
<keyword evidence="20" id="KW-1185">Reference proteome</keyword>
<feature type="signal peptide" evidence="16">
    <location>
        <begin position="1"/>
        <end position="18"/>
    </location>
</feature>
<accession>A0AAV1GKF0</accession>
<dbReference type="Pfam" id="PF14670">
    <property type="entry name" value="FXa_inhibition"/>
    <property type="match status" value="1"/>
</dbReference>
<evidence type="ECO:0000313" key="19">
    <source>
        <dbReference type="EMBL" id="CAJ1073968.1"/>
    </source>
</evidence>
<dbReference type="InterPro" id="IPR018097">
    <property type="entry name" value="EGF_Ca-bd_CS"/>
</dbReference>
<dbReference type="PROSITE" id="PS50026">
    <property type="entry name" value="EGF_3"/>
    <property type="match status" value="3"/>
</dbReference>
<dbReference type="PROSITE" id="PS01187">
    <property type="entry name" value="EGF_CA"/>
    <property type="match status" value="1"/>
</dbReference>
<dbReference type="SUPFAM" id="SSF57184">
    <property type="entry name" value="Growth factor receptor domain"/>
    <property type="match status" value="2"/>
</dbReference>
<dbReference type="InterPro" id="IPR000152">
    <property type="entry name" value="EGF-type_Asp/Asn_hydroxyl_site"/>
</dbReference>
<dbReference type="Pfam" id="PF12662">
    <property type="entry name" value="cEGF"/>
    <property type="match status" value="2"/>
</dbReference>
<evidence type="ECO:0000256" key="16">
    <source>
        <dbReference type="SAM" id="SignalP"/>
    </source>
</evidence>
<evidence type="ECO:0000256" key="1">
    <source>
        <dbReference type="ARBA" id="ARBA00004479"/>
    </source>
</evidence>
<keyword evidence="11 14" id="KW-1015">Disulfide bond</keyword>
<keyword evidence="5 15" id="KW-0812">Transmembrane</keyword>
<comment type="caution">
    <text evidence="14">Lacks conserved residue(s) required for the propagation of feature annotation.</text>
</comment>
<evidence type="ECO:0000256" key="4">
    <source>
        <dbReference type="ARBA" id="ARBA00022583"/>
    </source>
</evidence>
<evidence type="ECO:0000256" key="6">
    <source>
        <dbReference type="ARBA" id="ARBA00022729"/>
    </source>
</evidence>
<keyword evidence="10 15" id="KW-0472">Membrane</keyword>
<evidence type="ECO:0000256" key="15">
    <source>
        <dbReference type="SAM" id="Phobius"/>
    </source>
</evidence>
<keyword evidence="12 19" id="KW-0675">Receptor</keyword>
<comment type="subcellular location">
    <subcellularLocation>
        <location evidence="1">Membrane</location>
        <topology evidence="1">Single-pass type I membrane protein</topology>
    </subcellularLocation>
</comment>
<dbReference type="GO" id="GO:0006897">
    <property type="term" value="P:endocytosis"/>
    <property type="evidence" value="ECO:0007669"/>
    <property type="project" value="UniProtKB-KW"/>
</dbReference>
<evidence type="ECO:0000256" key="2">
    <source>
        <dbReference type="ARBA" id="ARBA00022536"/>
    </source>
</evidence>
<keyword evidence="13" id="KW-0325">Glycoprotein</keyword>
<evidence type="ECO:0000259" key="18">
    <source>
        <dbReference type="PROSITE" id="PS50041"/>
    </source>
</evidence>
<dbReference type="GO" id="GO:0005509">
    <property type="term" value="F:calcium ion binding"/>
    <property type="evidence" value="ECO:0007669"/>
    <property type="project" value="InterPro"/>
</dbReference>
<dbReference type="GO" id="GO:0048731">
    <property type="term" value="P:system development"/>
    <property type="evidence" value="ECO:0007669"/>
    <property type="project" value="UniProtKB-ARBA"/>
</dbReference>
<gene>
    <name evidence="19" type="ORF">XNOV1_A036903</name>
</gene>
<evidence type="ECO:0000256" key="14">
    <source>
        <dbReference type="PROSITE-ProRule" id="PRU00076"/>
    </source>
</evidence>
<dbReference type="PANTHER" id="PTHR14789">
    <property type="entry name" value="CHONDROLECTIN VARIANT CHODLFDELTAE"/>
    <property type="match status" value="1"/>
</dbReference>
<dbReference type="Pfam" id="PF00059">
    <property type="entry name" value="Lectin_C"/>
    <property type="match status" value="1"/>
</dbReference>
<dbReference type="PROSITE" id="PS01186">
    <property type="entry name" value="EGF_2"/>
    <property type="match status" value="3"/>
</dbReference>
<keyword evidence="2 14" id="KW-0245">EGF-like domain</keyword>
<keyword evidence="6 16" id="KW-0732">Signal</keyword>
<keyword evidence="9 15" id="KW-1133">Transmembrane helix</keyword>
<dbReference type="GO" id="GO:0016020">
    <property type="term" value="C:membrane"/>
    <property type="evidence" value="ECO:0007669"/>
    <property type="project" value="UniProtKB-SubCell"/>
</dbReference>
<evidence type="ECO:0000259" key="17">
    <source>
        <dbReference type="PROSITE" id="PS50026"/>
    </source>
</evidence>
<keyword evidence="7" id="KW-0430">Lectin</keyword>
<dbReference type="SUPFAM" id="SSF56436">
    <property type="entry name" value="C-type lectin-like"/>
    <property type="match status" value="1"/>
</dbReference>
<dbReference type="InterPro" id="IPR026823">
    <property type="entry name" value="cEGF"/>
</dbReference>
<protein>
    <submittedName>
        <fullName evidence="19">Complement component C1q receptor-like</fullName>
    </submittedName>
</protein>
<dbReference type="Pfam" id="PF12661">
    <property type="entry name" value="hEGF"/>
    <property type="match status" value="1"/>
</dbReference>
<dbReference type="GO" id="GO:0030246">
    <property type="term" value="F:carbohydrate binding"/>
    <property type="evidence" value="ECO:0007669"/>
    <property type="project" value="UniProtKB-KW"/>
</dbReference>
<dbReference type="SMART" id="SM00179">
    <property type="entry name" value="EGF_CA"/>
    <property type="match status" value="4"/>
</dbReference>
<feature type="domain" description="C-type lectin" evidence="18">
    <location>
        <begin position="29"/>
        <end position="164"/>
    </location>
</feature>
<dbReference type="CDD" id="cd00054">
    <property type="entry name" value="EGF_CA"/>
    <property type="match status" value="1"/>
</dbReference>
<sequence length="570" mass="63871">MAVMLLVFVLQLMKSFEGLSGAEHKTLCSSNSCFTLHMEKVSFEEASERCYHNGGYLMSIREKREEDLLLELLSQMKNQRQNRSVQFWIGLKLHRGDCVLAHKTLKGFKWVSGEEDSHYSNWGRDPTSTCTTERCVSVRYTSLGQTQLKWADGSCTAHAFYVCRFYFRGMCKPLALLGPGQVTYTAPFSEEKQRNEMQLFPLGTYAETVCGDNKSHFSVCRETDNFFHWTDPGPFCKMEKRNCTINNGECEHLCFQDADEAQCICKEGYNLNEDGLTCRMNDMCGLDTCDHQCVIGESGYSCKCPDGFKLDENQHNCSDIDECQSQICGIHLCINTHGSYSCVCRDGYEMVEGKCNDIDECVQSRCEHLCSNTIGSFFCKCNEGFTLSEDGYSCVDINECISSLCHHQCVNTEGSFLCTCKQGFKMETNGTTCVPDMTITAAASPDDQAKAETQENLTEFLTRHSNELQSPYTPLSESVNVTYSDQQNNNISSLTSLAKTVNSRVIICVLGSVIPLLILVTVAAAIAIFRCSQSQKKAKKKATTDGYCWVSSGLDPRLEKLYESILTDDL</sequence>
<dbReference type="InterPro" id="IPR000742">
    <property type="entry name" value="EGF"/>
</dbReference>
<dbReference type="Gene3D" id="3.10.100.10">
    <property type="entry name" value="Mannose-Binding Protein A, subunit A"/>
    <property type="match status" value="1"/>
</dbReference>
<evidence type="ECO:0000256" key="13">
    <source>
        <dbReference type="ARBA" id="ARBA00023180"/>
    </source>
</evidence>
<evidence type="ECO:0000256" key="12">
    <source>
        <dbReference type="ARBA" id="ARBA00023170"/>
    </source>
</evidence>
<dbReference type="InterPro" id="IPR016186">
    <property type="entry name" value="C-type_lectin-like/link_sf"/>
</dbReference>
<dbReference type="Gene3D" id="2.10.25.10">
    <property type="entry name" value="Laminin"/>
    <property type="match status" value="5"/>
</dbReference>
<evidence type="ECO:0000256" key="11">
    <source>
        <dbReference type="ARBA" id="ARBA00023157"/>
    </source>
</evidence>
<dbReference type="InterPro" id="IPR009030">
    <property type="entry name" value="Growth_fac_rcpt_cys_sf"/>
</dbReference>
<dbReference type="SMART" id="SM00181">
    <property type="entry name" value="EGF"/>
    <property type="match status" value="5"/>
</dbReference>
<dbReference type="FunFam" id="2.10.25.10:FF:000009">
    <property type="entry name" value="Low-density lipoprotein receptor isoform 1"/>
    <property type="match status" value="1"/>
</dbReference>
<keyword evidence="3" id="KW-0597">Phosphoprotein</keyword>
<reference evidence="19" key="1">
    <citation type="submission" date="2023-08" db="EMBL/GenBank/DDBJ databases">
        <authorList>
            <person name="Alioto T."/>
            <person name="Alioto T."/>
            <person name="Gomez Garrido J."/>
        </authorList>
    </citation>
    <scope>NUCLEOTIDE SEQUENCE</scope>
</reference>
<dbReference type="InterPro" id="IPR013032">
    <property type="entry name" value="EGF-like_CS"/>
</dbReference>
<feature type="domain" description="EGF-like" evidence="17">
    <location>
        <begin position="396"/>
        <end position="434"/>
    </location>
</feature>
<feature type="disulfide bond" evidence="14">
    <location>
        <begin position="323"/>
        <end position="333"/>
    </location>
</feature>
<dbReference type="InterPro" id="IPR016187">
    <property type="entry name" value="CTDL_fold"/>
</dbReference>
<dbReference type="AlphaFoldDB" id="A0AAV1GKF0"/>
<dbReference type="InterPro" id="IPR001881">
    <property type="entry name" value="EGF-like_Ca-bd_dom"/>
</dbReference>
<evidence type="ECO:0000256" key="8">
    <source>
        <dbReference type="ARBA" id="ARBA00022737"/>
    </source>
</evidence>
<evidence type="ECO:0000256" key="10">
    <source>
        <dbReference type="ARBA" id="ARBA00023136"/>
    </source>
</evidence>
<feature type="chain" id="PRO_5043314782" evidence="16">
    <location>
        <begin position="19"/>
        <end position="570"/>
    </location>
</feature>
<proteinExistence type="predicted"/>
<feature type="domain" description="EGF-like" evidence="17">
    <location>
        <begin position="319"/>
        <end position="356"/>
    </location>
</feature>
<dbReference type="Proteomes" id="UP001178508">
    <property type="component" value="Chromosome 15"/>
</dbReference>
<organism evidence="19 20">
    <name type="scientific">Xyrichtys novacula</name>
    <name type="common">Pearly razorfish</name>
    <name type="synonym">Hemipteronotus novacula</name>
    <dbReference type="NCBI Taxonomy" id="13765"/>
    <lineage>
        <taxon>Eukaryota</taxon>
        <taxon>Metazoa</taxon>
        <taxon>Chordata</taxon>
        <taxon>Craniata</taxon>
        <taxon>Vertebrata</taxon>
        <taxon>Euteleostomi</taxon>
        <taxon>Actinopterygii</taxon>
        <taxon>Neopterygii</taxon>
        <taxon>Teleostei</taxon>
        <taxon>Neoteleostei</taxon>
        <taxon>Acanthomorphata</taxon>
        <taxon>Eupercaria</taxon>
        <taxon>Labriformes</taxon>
        <taxon>Labridae</taxon>
        <taxon>Xyrichtys</taxon>
    </lineage>
</organism>
<evidence type="ECO:0000256" key="5">
    <source>
        <dbReference type="ARBA" id="ARBA00022692"/>
    </source>
</evidence>
<evidence type="ECO:0000256" key="7">
    <source>
        <dbReference type="ARBA" id="ARBA00022734"/>
    </source>
</evidence>
<keyword evidence="4" id="KW-0254">Endocytosis</keyword>
<dbReference type="FunFam" id="2.10.25.10:FF:000240">
    <property type="entry name" value="Vitamin K-dependent protein S"/>
    <property type="match status" value="1"/>
</dbReference>
<dbReference type="PROSITE" id="PS00010">
    <property type="entry name" value="ASX_HYDROXYL"/>
    <property type="match status" value="3"/>
</dbReference>
<evidence type="ECO:0000256" key="9">
    <source>
        <dbReference type="ARBA" id="ARBA00022989"/>
    </source>
</evidence>
<feature type="transmembrane region" description="Helical" evidence="15">
    <location>
        <begin position="504"/>
        <end position="529"/>
    </location>
</feature>
<dbReference type="InterPro" id="IPR051505">
    <property type="entry name" value="C-type_lectin_domain"/>
</dbReference>
<evidence type="ECO:0000256" key="3">
    <source>
        <dbReference type="ARBA" id="ARBA00022553"/>
    </source>
</evidence>
<evidence type="ECO:0000313" key="20">
    <source>
        <dbReference type="Proteomes" id="UP001178508"/>
    </source>
</evidence>
<feature type="domain" description="EGF-like" evidence="17">
    <location>
        <begin position="357"/>
        <end position="391"/>
    </location>
</feature>
<dbReference type="InterPro" id="IPR001304">
    <property type="entry name" value="C-type_lectin-like"/>
</dbReference>
<dbReference type="SMART" id="SM00034">
    <property type="entry name" value="CLECT"/>
    <property type="match status" value="1"/>
</dbReference>
<dbReference type="EMBL" id="OY660878">
    <property type="protein sequence ID" value="CAJ1073968.1"/>
    <property type="molecule type" value="Genomic_DNA"/>
</dbReference>
<keyword evidence="8" id="KW-0677">Repeat</keyword>
<name>A0AAV1GKF0_XYRNO</name>